<accession>A0A2S1GS47</accession>
<dbReference type="GeneID" id="54991366"/>
<name>A0A2S1GS47_9CAUD</name>
<reference evidence="1" key="1">
    <citation type="submission" date="2018-03" db="EMBL/GenBank/DDBJ databases">
        <title>Complete genome sequence analysis of Enterobacteria phage IME347.</title>
        <authorList>
            <person name="Li P."/>
            <person name="Wang J."/>
            <person name="Tong Y."/>
        </authorList>
    </citation>
    <scope>NUCLEOTIDE SEQUENCE [LARGE SCALE GENOMIC DNA]</scope>
</reference>
<organism evidence="1">
    <name type="scientific">Escherichia phage vB_EcoS_IME347</name>
    <dbReference type="NCBI Taxonomy" id="2496546"/>
    <lineage>
        <taxon>Viruses</taxon>
        <taxon>Duplodnaviria</taxon>
        <taxon>Heunggongvirae</taxon>
        <taxon>Uroviricota</taxon>
        <taxon>Caudoviricetes</taxon>
        <taxon>Drexlerviridae</taxon>
        <taxon>Tunavirinae</taxon>
        <taxon>Badaguanvirus</taxon>
        <taxon>Badaguanvirus IME347</taxon>
    </lineage>
</organism>
<evidence type="ECO:0000313" key="1">
    <source>
        <dbReference type="EMBL" id="AWD92225.1"/>
    </source>
</evidence>
<proteinExistence type="predicted"/>
<sequence length="51" mass="5928">MIKFIHTFKVSSGKERKEIVKVYGSPVKAKEQLRLLGGRIDVVKHVEFWSK</sequence>
<dbReference type="KEGG" id="vg:54991366"/>
<dbReference type="RefSeq" id="YP_009800861.1">
    <property type="nucleotide sequence ID" value="NC_047960.1"/>
</dbReference>
<evidence type="ECO:0000313" key="2">
    <source>
        <dbReference type="Proteomes" id="UP000247217"/>
    </source>
</evidence>
<keyword evidence="2" id="KW-1185">Reference proteome</keyword>
<dbReference type="EMBL" id="MH051918">
    <property type="protein sequence ID" value="AWD92225.1"/>
    <property type="molecule type" value="Genomic_DNA"/>
</dbReference>
<dbReference type="Proteomes" id="UP000247217">
    <property type="component" value="Segment"/>
</dbReference>
<protein>
    <submittedName>
        <fullName evidence="1">Uncharacterized protein</fullName>
    </submittedName>
</protein>